<keyword evidence="1" id="KW-0614">Plasmid</keyword>
<dbReference type="AlphaFoldDB" id="A0A024EK75"/>
<protein>
    <submittedName>
        <fullName evidence="1">Uncharacterized protein</fullName>
    </submittedName>
</protein>
<sequence>MVVSSKRPDLFGAFAFVRTADEDVWSAHLPQPSVMNGKTCLR</sequence>
<dbReference type="EMBL" id="CP005961">
    <property type="protein sequence ID" value="AHZ73324.1"/>
    <property type="molecule type" value="Genomic_DNA"/>
</dbReference>
<dbReference type="HOGENOM" id="CLU_3256579_0_0_6"/>
<geneLocation type="plasmid" evidence="2"/>
<proteinExistence type="predicted"/>
<dbReference type="Proteomes" id="UP000026913">
    <property type="component" value="Plasmid unnamed"/>
</dbReference>
<name>A0A024EK75_9PSED</name>
<accession>A0A024EK75</accession>
<evidence type="ECO:0000313" key="1">
    <source>
        <dbReference type="EMBL" id="AHZ73324.1"/>
    </source>
</evidence>
<evidence type="ECO:0000313" key="2">
    <source>
        <dbReference type="Proteomes" id="UP000026913"/>
    </source>
</evidence>
<reference evidence="1 2" key="1">
    <citation type="journal article" date="2012" name="J. Bacteriol.">
        <title>Genome sequence of cold-adapted Pseudomonas mandelii strain JR-1.</title>
        <authorList>
            <person name="Jang S.H."/>
            <person name="Kim J."/>
            <person name="Kim J."/>
            <person name="Hong S."/>
            <person name="Lee C."/>
        </authorList>
    </citation>
    <scope>NUCLEOTIDE SEQUENCE [LARGE SCALE GENOMIC DNA]</scope>
    <source>
        <strain evidence="1 2">JR-1</strain>
        <plasmid evidence="2">Plasmid</plasmid>
    </source>
</reference>
<gene>
    <name evidence="1" type="ORF">OU5_P0072</name>
</gene>
<organism evidence="1 2">
    <name type="scientific">Pseudomonas mandelii JR-1</name>
    <dbReference type="NCBI Taxonomy" id="1147786"/>
    <lineage>
        <taxon>Bacteria</taxon>
        <taxon>Pseudomonadati</taxon>
        <taxon>Pseudomonadota</taxon>
        <taxon>Gammaproteobacteria</taxon>
        <taxon>Pseudomonadales</taxon>
        <taxon>Pseudomonadaceae</taxon>
        <taxon>Pseudomonas</taxon>
    </lineage>
</organism>
<dbReference type="KEGG" id="pman:OU5_P0072"/>